<dbReference type="CDD" id="cd09487">
    <property type="entry name" value="SAM_superfamily"/>
    <property type="match status" value="1"/>
</dbReference>
<protein>
    <recommendedName>
        <fullName evidence="2">SAM domain-containing protein</fullName>
    </recommendedName>
</protein>
<gene>
    <name evidence="3" type="ORF">ECRASSUSDP1_LOCUS8841</name>
</gene>
<comment type="caution">
    <text evidence="3">The sequence shown here is derived from an EMBL/GenBank/DDBJ whole genome shotgun (WGS) entry which is preliminary data.</text>
</comment>
<evidence type="ECO:0000313" key="3">
    <source>
        <dbReference type="EMBL" id="CAI2367554.1"/>
    </source>
</evidence>
<sequence>MNSRAGNSRGKPRKSKPANKKLLPSQILELEAQRREQELIELRKKMREDQQRKFKQNAEANGNHWKSGTKSQKLHGYAGHVGDQWAKGTDLSYSNPQSAQLHKRAGSRQSTGEGQIIHKGLNIKNSKQSTGNQISIESNFNKALNDQNNDYKEVDSFLGEIKMEKYKDVFIDNGIEDRETIMELKEEHLEQMNLPLGHKLKIMKRIKDINKKKNVAREQVRKQEEIKTSMAASTSSQQNSSNLLDGVYDEEENKKEFQQALEAWRNAGQKESALKHPSSAASSKGRAKKNVRFAEDPPEEVLILNNQDEPEEDNEATLIPTTRKPTTEIKEGMVAFKGLSMSKNSFLYSEEASGSNVWNANLLSTVDNAETSPMEEMPLRASTPKIEKELCNQCYKYVDKSLCEKDSLTKKMFCSMDCQANFFMKNVGRCSNEECDKYFMKKDGLIVNKEWYCSTECGSKGFELLNREEEVLEEEIGEEEEAIEIDLTDFQYF</sequence>
<dbReference type="EMBL" id="CAMPGE010008665">
    <property type="protein sequence ID" value="CAI2367554.1"/>
    <property type="molecule type" value="Genomic_DNA"/>
</dbReference>
<dbReference type="PROSITE" id="PS50105">
    <property type="entry name" value="SAM_DOMAIN"/>
    <property type="match status" value="1"/>
</dbReference>
<feature type="compositionally biased region" description="Low complexity" evidence="1">
    <location>
        <begin position="228"/>
        <end position="241"/>
    </location>
</feature>
<name>A0AAD1X8Z3_EUPCR</name>
<evidence type="ECO:0000256" key="1">
    <source>
        <dbReference type="SAM" id="MobiDB-lite"/>
    </source>
</evidence>
<feature type="region of interest" description="Disordered" evidence="1">
    <location>
        <begin position="49"/>
        <end position="75"/>
    </location>
</feature>
<evidence type="ECO:0000259" key="2">
    <source>
        <dbReference type="PROSITE" id="PS50105"/>
    </source>
</evidence>
<dbReference type="Gene3D" id="1.10.150.50">
    <property type="entry name" value="Transcription Factor, Ets-1"/>
    <property type="match status" value="1"/>
</dbReference>
<dbReference type="Pfam" id="PF07647">
    <property type="entry name" value="SAM_2"/>
    <property type="match status" value="1"/>
</dbReference>
<accession>A0AAD1X8Z3</accession>
<dbReference type="InterPro" id="IPR013761">
    <property type="entry name" value="SAM/pointed_sf"/>
</dbReference>
<feature type="compositionally biased region" description="Basic and acidic residues" evidence="1">
    <location>
        <begin position="213"/>
        <end position="227"/>
    </location>
</feature>
<evidence type="ECO:0000313" key="4">
    <source>
        <dbReference type="Proteomes" id="UP001295684"/>
    </source>
</evidence>
<feature type="region of interest" description="Disordered" evidence="1">
    <location>
        <begin position="268"/>
        <end position="290"/>
    </location>
</feature>
<dbReference type="InterPro" id="IPR001660">
    <property type="entry name" value="SAM"/>
</dbReference>
<reference evidence="3" key="1">
    <citation type="submission" date="2023-07" db="EMBL/GenBank/DDBJ databases">
        <authorList>
            <consortium name="AG Swart"/>
            <person name="Singh M."/>
            <person name="Singh A."/>
            <person name="Seah K."/>
            <person name="Emmerich C."/>
        </authorList>
    </citation>
    <scope>NUCLEOTIDE SEQUENCE</scope>
    <source>
        <strain evidence="3">DP1</strain>
    </source>
</reference>
<dbReference type="SMART" id="SM00454">
    <property type="entry name" value="SAM"/>
    <property type="match status" value="1"/>
</dbReference>
<organism evidence="3 4">
    <name type="scientific">Euplotes crassus</name>
    <dbReference type="NCBI Taxonomy" id="5936"/>
    <lineage>
        <taxon>Eukaryota</taxon>
        <taxon>Sar</taxon>
        <taxon>Alveolata</taxon>
        <taxon>Ciliophora</taxon>
        <taxon>Intramacronucleata</taxon>
        <taxon>Spirotrichea</taxon>
        <taxon>Hypotrichia</taxon>
        <taxon>Euplotida</taxon>
        <taxon>Euplotidae</taxon>
        <taxon>Moneuplotes</taxon>
    </lineage>
</organism>
<keyword evidence="4" id="KW-1185">Reference proteome</keyword>
<feature type="region of interest" description="Disordered" evidence="1">
    <location>
        <begin position="1"/>
        <end position="27"/>
    </location>
</feature>
<feature type="compositionally biased region" description="Polar residues" evidence="1">
    <location>
        <begin position="58"/>
        <end position="71"/>
    </location>
</feature>
<dbReference type="AlphaFoldDB" id="A0AAD1X8Z3"/>
<dbReference type="Proteomes" id="UP001295684">
    <property type="component" value="Unassembled WGS sequence"/>
</dbReference>
<proteinExistence type="predicted"/>
<dbReference type="SUPFAM" id="SSF47769">
    <property type="entry name" value="SAM/Pointed domain"/>
    <property type="match status" value="1"/>
</dbReference>
<feature type="region of interest" description="Disordered" evidence="1">
    <location>
        <begin position="94"/>
        <end position="115"/>
    </location>
</feature>
<feature type="region of interest" description="Disordered" evidence="1">
    <location>
        <begin position="213"/>
        <end position="241"/>
    </location>
</feature>
<feature type="compositionally biased region" description="Basic residues" evidence="1">
    <location>
        <begin position="10"/>
        <end position="19"/>
    </location>
</feature>
<feature type="domain" description="SAM" evidence="2">
    <location>
        <begin position="149"/>
        <end position="212"/>
    </location>
</feature>